<feature type="domain" description="SHSP" evidence="4">
    <location>
        <begin position="52"/>
        <end position="164"/>
    </location>
</feature>
<dbReference type="InterPro" id="IPR008978">
    <property type="entry name" value="HSP20-like_chaperone"/>
</dbReference>
<dbReference type="InterPro" id="IPR044587">
    <property type="entry name" value="HSP21-like"/>
</dbReference>
<evidence type="ECO:0000256" key="2">
    <source>
        <dbReference type="PROSITE-ProRule" id="PRU00285"/>
    </source>
</evidence>
<evidence type="ECO:0000259" key="4">
    <source>
        <dbReference type="PROSITE" id="PS01031"/>
    </source>
</evidence>
<organism evidence="6 7">
    <name type="scientific">Desmonostoc muscorum LEGE 12446</name>
    <dbReference type="NCBI Taxonomy" id="1828758"/>
    <lineage>
        <taxon>Bacteria</taxon>
        <taxon>Bacillati</taxon>
        <taxon>Cyanobacteriota</taxon>
        <taxon>Cyanophyceae</taxon>
        <taxon>Nostocales</taxon>
        <taxon>Nostocaceae</taxon>
        <taxon>Desmonostoc</taxon>
    </lineage>
</organism>
<gene>
    <name evidence="6" type="ORF">IQ276_37035</name>
</gene>
<dbReference type="RefSeq" id="WP_190882828.1">
    <property type="nucleotide sequence ID" value="NZ_JADEXS020000001.1"/>
</dbReference>
<reference evidence="6" key="1">
    <citation type="submission" date="2020-10" db="EMBL/GenBank/DDBJ databases">
        <authorList>
            <person name="Castelo-Branco R."/>
            <person name="Eusebio N."/>
            <person name="Adriana R."/>
            <person name="Vieira A."/>
            <person name="Brugerolle De Fraissinette N."/>
            <person name="Rezende De Castro R."/>
            <person name="Schneider M.P."/>
            <person name="Vasconcelos V."/>
            <person name="Leao P.N."/>
        </authorList>
    </citation>
    <scope>NUCLEOTIDE SEQUENCE</scope>
    <source>
        <strain evidence="6">LEGE 12446</strain>
    </source>
</reference>
<dbReference type="AlphaFoldDB" id="A0A8J7D449"/>
<dbReference type="PANTHER" id="PTHR46733">
    <property type="entry name" value="26.5 KDA HEAT SHOCK PROTEIN, MITOCHONDRIAL"/>
    <property type="match status" value="1"/>
</dbReference>
<dbReference type="CDD" id="cd06464">
    <property type="entry name" value="ACD_sHsps-like"/>
    <property type="match status" value="1"/>
</dbReference>
<sequence>MALIRWDPFRDIERLEPFRDSERWEPFREIDTLQRQMNRLFDRLIPTDGGERTGFTFIPAVEIEETDDAINLRLEVPGLEPKDINVEATPESISISGERKTETRTEENGVTRSEFRYGKFHRVIPLPSQVQNDKVRAEYKNGLLHLTLPKAESEKRKAVKVNIG</sequence>
<evidence type="ECO:0000256" key="1">
    <source>
        <dbReference type="ARBA" id="ARBA00023016"/>
    </source>
</evidence>
<dbReference type="Gene3D" id="2.60.40.790">
    <property type="match status" value="1"/>
</dbReference>
<dbReference type="EMBL" id="JADEXS010001083">
    <property type="protein sequence ID" value="MBE9027827.1"/>
    <property type="molecule type" value="Genomic_DNA"/>
</dbReference>
<evidence type="ECO:0000313" key="7">
    <source>
        <dbReference type="Proteomes" id="UP000622533"/>
    </source>
</evidence>
<dbReference type="InterPro" id="IPR007052">
    <property type="entry name" value="CS_dom"/>
</dbReference>
<dbReference type="PROSITE" id="PS51203">
    <property type="entry name" value="CS"/>
    <property type="match status" value="1"/>
</dbReference>
<keyword evidence="1" id="KW-0346">Stress response</keyword>
<evidence type="ECO:0000259" key="5">
    <source>
        <dbReference type="PROSITE" id="PS51203"/>
    </source>
</evidence>
<comment type="caution">
    <text evidence="6">The sequence shown here is derived from an EMBL/GenBank/DDBJ whole genome shotgun (WGS) entry which is preliminary data.</text>
</comment>
<evidence type="ECO:0000256" key="3">
    <source>
        <dbReference type="RuleBase" id="RU003616"/>
    </source>
</evidence>
<evidence type="ECO:0000313" key="6">
    <source>
        <dbReference type="EMBL" id="MBE9027827.1"/>
    </source>
</evidence>
<protein>
    <submittedName>
        <fullName evidence="6">Hsp20/alpha crystallin family protein</fullName>
    </submittedName>
</protein>
<dbReference type="InterPro" id="IPR002068">
    <property type="entry name" value="A-crystallin/Hsp20_dom"/>
</dbReference>
<dbReference type="Proteomes" id="UP000622533">
    <property type="component" value="Unassembled WGS sequence"/>
</dbReference>
<dbReference type="Pfam" id="PF00011">
    <property type="entry name" value="HSP20"/>
    <property type="match status" value="1"/>
</dbReference>
<keyword evidence="7" id="KW-1185">Reference proteome</keyword>
<feature type="domain" description="CS" evidence="5">
    <location>
        <begin position="56"/>
        <end position="160"/>
    </location>
</feature>
<dbReference type="PANTHER" id="PTHR46733:SF4">
    <property type="entry name" value="HEAT SHOCK PROTEIN 21, CHLOROPLASTIC"/>
    <property type="match status" value="1"/>
</dbReference>
<dbReference type="GO" id="GO:0009408">
    <property type="term" value="P:response to heat"/>
    <property type="evidence" value="ECO:0007669"/>
    <property type="project" value="InterPro"/>
</dbReference>
<accession>A0A8J7D449</accession>
<comment type="similarity">
    <text evidence="2 3">Belongs to the small heat shock protein (HSP20) family.</text>
</comment>
<proteinExistence type="inferred from homology"/>
<name>A0A8J7D449_DESMC</name>
<dbReference type="SUPFAM" id="SSF49764">
    <property type="entry name" value="HSP20-like chaperones"/>
    <property type="match status" value="1"/>
</dbReference>
<dbReference type="PROSITE" id="PS01031">
    <property type="entry name" value="SHSP"/>
    <property type="match status" value="1"/>
</dbReference>